<evidence type="ECO:0000256" key="5">
    <source>
        <dbReference type="ARBA" id="ARBA00022729"/>
    </source>
</evidence>
<proteinExistence type="inferred from homology"/>
<protein>
    <recommendedName>
        <fullName evidence="6">S-protein homolog</fullName>
    </recommendedName>
</protein>
<evidence type="ECO:0000256" key="4">
    <source>
        <dbReference type="ARBA" id="ARBA00022525"/>
    </source>
</evidence>
<reference evidence="7 8" key="1">
    <citation type="submission" date="2024-04" db="EMBL/GenBank/DDBJ databases">
        <authorList>
            <person name="Fracassetti M."/>
        </authorList>
    </citation>
    <scope>NUCLEOTIDE SEQUENCE [LARGE SCALE GENOMIC DNA]</scope>
</reference>
<keyword evidence="5" id="KW-0732">Signal</keyword>
<evidence type="ECO:0000313" key="7">
    <source>
        <dbReference type="EMBL" id="CAL1363734.1"/>
    </source>
</evidence>
<evidence type="ECO:0000313" key="8">
    <source>
        <dbReference type="Proteomes" id="UP001497516"/>
    </source>
</evidence>
<dbReference type="PANTHER" id="PTHR31232:SF18">
    <property type="entry name" value="S-PROTEIN HOMOLOG"/>
    <property type="match status" value="1"/>
</dbReference>
<dbReference type="Pfam" id="PF05938">
    <property type="entry name" value="Self-incomp_S1"/>
    <property type="match status" value="1"/>
</dbReference>
<dbReference type="Proteomes" id="UP001497516">
    <property type="component" value="Chromosome 10"/>
</dbReference>
<dbReference type="GO" id="GO:0060320">
    <property type="term" value="P:rejection of self pollen"/>
    <property type="evidence" value="ECO:0007669"/>
    <property type="project" value="UniProtKB-KW"/>
</dbReference>
<dbReference type="GO" id="GO:0005576">
    <property type="term" value="C:extracellular region"/>
    <property type="evidence" value="ECO:0007669"/>
    <property type="project" value="UniProtKB-SubCell"/>
</dbReference>
<comment type="subcellular location">
    <subcellularLocation>
        <location evidence="1 6">Secreted</location>
    </subcellularLocation>
</comment>
<sequence>MANPSSQQDRTKVDLKNALSGKKLIAHCRSKDDDLGAQLVEEDTSFHWSFKTLLLGTTLYWCNLAVEDRRLSFTAYDEDDDEIRGYTVRWVVRDDGAHLVLRSDHEEEAIARQKWRRI</sequence>
<evidence type="ECO:0000256" key="2">
    <source>
        <dbReference type="ARBA" id="ARBA00005581"/>
    </source>
</evidence>
<dbReference type="PANTHER" id="PTHR31232">
    <property type="match status" value="1"/>
</dbReference>
<comment type="similarity">
    <text evidence="2 6">Belongs to the plant self-incompatibility (S1) protein family.</text>
</comment>
<dbReference type="InterPro" id="IPR010264">
    <property type="entry name" value="Self-incomp_S1"/>
</dbReference>
<keyword evidence="3 6" id="KW-0713">Self-incompatibility</keyword>
<accession>A0AAV2D3U7</accession>
<organism evidence="7 8">
    <name type="scientific">Linum trigynum</name>
    <dbReference type="NCBI Taxonomy" id="586398"/>
    <lineage>
        <taxon>Eukaryota</taxon>
        <taxon>Viridiplantae</taxon>
        <taxon>Streptophyta</taxon>
        <taxon>Embryophyta</taxon>
        <taxon>Tracheophyta</taxon>
        <taxon>Spermatophyta</taxon>
        <taxon>Magnoliopsida</taxon>
        <taxon>eudicotyledons</taxon>
        <taxon>Gunneridae</taxon>
        <taxon>Pentapetalae</taxon>
        <taxon>rosids</taxon>
        <taxon>fabids</taxon>
        <taxon>Malpighiales</taxon>
        <taxon>Linaceae</taxon>
        <taxon>Linum</taxon>
    </lineage>
</organism>
<keyword evidence="8" id="KW-1185">Reference proteome</keyword>
<keyword evidence="4 6" id="KW-0964">Secreted</keyword>
<evidence type="ECO:0000256" key="6">
    <source>
        <dbReference type="RuleBase" id="RU367044"/>
    </source>
</evidence>
<evidence type="ECO:0000256" key="1">
    <source>
        <dbReference type="ARBA" id="ARBA00004613"/>
    </source>
</evidence>
<gene>
    <name evidence="7" type="ORF">LTRI10_LOCUS10056</name>
</gene>
<dbReference type="EMBL" id="OZ034814">
    <property type="protein sequence ID" value="CAL1363734.1"/>
    <property type="molecule type" value="Genomic_DNA"/>
</dbReference>
<dbReference type="AlphaFoldDB" id="A0AAV2D3U7"/>
<evidence type="ECO:0000256" key="3">
    <source>
        <dbReference type="ARBA" id="ARBA00022471"/>
    </source>
</evidence>
<name>A0AAV2D3U7_9ROSI</name>